<dbReference type="Pfam" id="PF00892">
    <property type="entry name" value="EamA"/>
    <property type="match status" value="2"/>
</dbReference>
<feature type="transmembrane region" description="Helical" evidence="6">
    <location>
        <begin position="75"/>
        <end position="94"/>
    </location>
</feature>
<feature type="transmembrane region" description="Helical" evidence="6">
    <location>
        <begin position="36"/>
        <end position="54"/>
    </location>
</feature>
<dbReference type="KEGG" id="cke:B5M06_05905"/>
<feature type="transmembrane region" description="Helical" evidence="6">
    <location>
        <begin position="183"/>
        <end position="202"/>
    </location>
</feature>
<keyword evidence="5 6" id="KW-0472">Membrane</keyword>
<evidence type="ECO:0000259" key="7">
    <source>
        <dbReference type="Pfam" id="PF00892"/>
    </source>
</evidence>
<evidence type="ECO:0000256" key="6">
    <source>
        <dbReference type="SAM" id="Phobius"/>
    </source>
</evidence>
<proteinExistence type="predicted"/>
<evidence type="ECO:0000313" key="8">
    <source>
        <dbReference type="EMBL" id="AQZ97866.1"/>
    </source>
</evidence>
<evidence type="ECO:0000256" key="5">
    <source>
        <dbReference type="ARBA" id="ARBA00023136"/>
    </source>
</evidence>
<dbReference type="PANTHER" id="PTHR32322">
    <property type="entry name" value="INNER MEMBRANE TRANSPORTER"/>
    <property type="match status" value="1"/>
</dbReference>
<dbReference type="InterPro" id="IPR050638">
    <property type="entry name" value="AA-Vitamin_Transporters"/>
</dbReference>
<name>A0A0W7YTA3_9BURK</name>
<evidence type="ECO:0000256" key="2">
    <source>
        <dbReference type="ARBA" id="ARBA00022475"/>
    </source>
</evidence>
<dbReference type="InterPro" id="IPR037185">
    <property type="entry name" value="EmrE-like"/>
</dbReference>
<keyword evidence="2" id="KW-1003">Cell membrane</keyword>
<accession>A0A1V0BD55</accession>
<feature type="transmembrane region" description="Helical" evidence="6">
    <location>
        <begin position="153"/>
        <end position="171"/>
    </location>
</feature>
<dbReference type="AlphaFoldDB" id="A0A0W7YTA3"/>
<dbReference type="EMBL" id="CP020121">
    <property type="protein sequence ID" value="AQZ97866.1"/>
    <property type="molecule type" value="Genomic_DNA"/>
</dbReference>
<feature type="transmembrane region" description="Helical" evidence="6">
    <location>
        <begin position="243"/>
        <end position="264"/>
    </location>
</feature>
<evidence type="ECO:0000313" key="9">
    <source>
        <dbReference type="EMBL" id="KUF38334.1"/>
    </source>
</evidence>
<dbReference type="STRING" id="225992.B5M06_05905"/>
<dbReference type="SUPFAM" id="SSF103481">
    <property type="entry name" value="Multidrug resistance efflux transporter EmrE"/>
    <property type="match status" value="2"/>
</dbReference>
<dbReference type="RefSeq" id="WP_054065827.1">
    <property type="nucleotide sequence ID" value="NZ_CATYED010000031.1"/>
</dbReference>
<comment type="subcellular location">
    <subcellularLocation>
        <location evidence="1">Cell membrane</location>
        <topology evidence="1">Multi-pass membrane protein</topology>
    </subcellularLocation>
</comment>
<sequence>MPVFTRRQLGLLVALTLIWGVNWPVMKLGVQHFPPLSFRAVSMWMALAVVFAAVRYQGLPLSVPRSFWPALARLTLFNMVLWHCLIIVAIPMVSSGRAAILGYTMPIFSAVVGRVFWHDRLAARGWGGVIAALLGVSLLLWHEFGAFGSRPEGAVLMLVAALSWAIGTQMMRRTPLPVPLLSLAFWMMLITAIVLTTGGWLFERAQWHMPDAVAWNTILFNGLLVIGFAQIVWFELARSLPPIASTLSVMFIPVLGVFCGAWWLGEVLHWQDWTAVGLMMLAIASVLWPSKPRSPHHKDCSC</sequence>
<dbReference type="OrthoDB" id="5298131at2"/>
<reference evidence="8 11" key="2">
    <citation type="submission" date="2017-03" db="EMBL/GenBank/DDBJ databases">
        <title>Rapid Whole Genome Sequencing of Comamonas kerstersii Causing Continuous ambulatory Peritoneal Dialysis-Associated Peritonitis.</title>
        <authorList>
            <person name="Zheng B."/>
        </authorList>
    </citation>
    <scope>NUCLEOTIDE SEQUENCE [LARGE SCALE GENOMIC DNA]</scope>
    <source>
        <strain evidence="8 11">8943</strain>
    </source>
</reference>
<accession>A0A0W7YTA3</accession>
<feature type="transmembrane region" description="Helical" evidence="6">
    <location>
        <begin position="214"/>
        <end position="236"/>
    </location>
</feature>
<feature type="transmembrane region" description="Helical" evidence="6">
    <location>
        <begin position="270"/>
        <end position="288"/>
    </location>
</feature>
<evidence type="ECO:0000256" key="4">
    <source>
        <dbReference type="ARBA" id="ARBA00022989"/>
    </source>
</evidence>
<evidence type="ECO:0000256" key="3">
    <source>
        <dbReference type="ARBA" id="ARBA00022692"/>
    </source>
</evidence>
<protein>
    <submittedName>
        <fullName evidence="8">EamA family transporter</fullName>
    </submittedName>
</protein>
<dbReference type="PANTHER" id="PTHR32322:SF18">
    <property type="entry name" value="S-ADENOSYLMETHIONINE_S-ADENOSYLHOMOCYSTEINE TRANSPORTER"/>
    <property type="match status" value="1"/>
</dbReference>
<dbReference type="Proteomes" id="UP000242792">
    <property type="component" value="Chromosome"/>
</dbReference>
<dbReference type="GeneID" id="83038855"/>
<evidence type="ECO:0000256" key="1">
    <source>
        <dbReference type="ARBA" id="ARBA00004651"/>
    </source>
</evidence>
<feature type="transmembrane region" description="Helical" evidence="6">
    <location>
        <begin position="124"/>
        <end position="141"/>
    </location>
</feature>
<feature type="domain" description="EamA" evidence="7">
    <location>
        <begin position="153"/>
        <end position="287"/>
    </location>
</feature>
<feature type="transmembrane region" description="Helical" evidence="6">
    <location>
        <begin position="100"/>
        <end position="117"/>
    </location>
</feature>
<gene>
    <name evidence="9" type="ORF">AS359_11400</name>
    <name evidence="8" type="ORF">B5M06_05905</name>
</gene>
<evidence type="ECO:0000313" key="10">
    <source>
        <dbReference type="Proteomes" id="UP000053300"/>
    </source>
</evidence>
<evidence type="ECO:0000313" key="11">
    <source>
        <dbReference type="Proteomes" id="UP000242792"/>
    </source>
</evidence>
<keyword evidence="3 6" id="KW-0812">Transmembrane</keyword>
<organism evidence="9 10">
    <name type="scientific">Comamonas kerstersii</name>
    <dbReference type="NCBI Taxonomy" id="225992"/>
    <lineage>
        <taxon>Bacteria</taxon>
        <taxon>Pseudomonadati</taxon>
        <taxon>Pseudomonadota</taxon>
        <taxon>Betaproteobacteria</taxon>
        <taxon>Burkholderiales</taxon>
        <taxon>Comamonadaceae</taxon>
        <taxon>Comamonas</taxon>
    </lineage>
</organism>
<dbReference type="InterPro" id="IPR000620">
    <property type="entry name" value="EamA_dom"/>
</dbReference>
<reference evidence="9 10" key="1">
    <citation type="submission" date="2015-12" db="EMBL/GenBank/DDBJ databases">
        <title>Complete genome sequence of a multi-drug resistant strain Acidovorax sp. 12322-1.</title>
        <authorList>
            <person name="Ming D."/>
            <person name="Wang M."/>
            <person name="Hu S."/>
            <person name="Zhou Y."/>
            <person name="Jiang T."/>
        </authorList>
    </citation>
    <scope>NUCLEOTIDE SEQUENCE [LARGE SCALE GENOMIC DNA]</scope>
    <source>
        <strain evidence="9 10">12322-1</strain>
    </source>
</reference>
<keyword evidence="10" id="KW-1185">Reference proteome</keyword>
<dbReference type="EMBL" id="LPXH01000040">
    <property type="protein sequence ID" value="KUF38334.1"/>
    <property type="molecule type" value="Genomic_DNA"/>
</dbReference>
<dbReference type="GO" id="GO:0005886">
    <property type="term" value="C:plasma membrane"/>
    <property type="evidence" value="ECO:0007669"/>
    <property type="project" value="UniProtKB-SubCell"/>
</dbReference>
<keyword evidence="4 6" id="KW-1133">Transmembrane helix</keyword>
<feature type="domain" description="EamA" evidence="7">
    <location>
        <begin position="11"/>
        <end position="140"/>
    </location>
</feature>
<dbReference type="Proteomes" id="UP000053300">
    <property type="component" value="Unassembled WGS sequence"/>
</dbReference>